<dbReference type="RefSeq" id="XP_020437478.1">
    <property type="nucleotide sequence ID" value="XM_020573361.1"/>
</dbReference>
<feature type="repeat" description="WD" evidence="3">
    <location>
        <begin position="592"/>
        <end position="628"/>
    </location>
</feature>
<dbReference type="InParanoid" id="D3AZJ0"/>
<feature type="compositionally biased region" description="Basic residues" evidence="4">
    <location>
        <begin position="122"/>
        <end position="134"/>
    </location>
</feature>
<dbReference type="Gene3D" id="1.20.1280.50">
    <property type="match status" value="1"/>
</dbReference>
<dbReference type="SMART" id="SM00320">
    <property type="entry name" value="WD40"/>
    <property type="match status" value="7"/>
</dbReference>
<dbReference type="Pfam" id="PF12937">
    <property type="entry name" value="F-box-like"/>
    <property type="match status" value="1"/>
</dbReference>
<feature type="compositionally biased region" description="Low complexity" evidence="4">
    <location>
        <begin position="74"/>
        <end position="88"/>
    </location>
</feature>
<name>D3AZJ0_HETP5</name>
<keyword evidence="2" id="KW-0677">Repeat</keyword>
<dbReference type="InterPro" id="IPR001680">
    <property type="entry name" value="WD40_rpt"/>
</dbReference>
<dbReference type="SMART" id="SM00256">
    <property type="entry name" value="FBOX"/>
    <property type="match status" value="1"/>
</dbReference>
<dbReference type="InterPro" id="IPR050995">
    <property type="entry name" value="WD-F-box_domain-protein"/>
</dbReference>
<dbReference type="InterPro" id="IPR019775">
    <property type="entry name" value="WD40_repeat_CS"/>
</dbReference>
<comment type="caution">
    <text evidence="6">The sequence shown here is derived from an EMBL/GenBank/DDBJ whole genome shotgun (WGS) entry which is preliminary data.</text>
</comment>
<dbReference type="FunCoup" id="D3AZJ0">
    <property type="interactions" value="858"/>
</dbReference>
<keyword evidence="7" id="KW-1185">Reference proteome</keyword>
<dbReference type="PANTHER" id="PTHR14604:SF4">
    <property type="entry name" value="F-BOX DOMAIN-CONTAINING PROTEIN"/>
    <property type="match status" value="1"/>
</dbReference>
<dbReference type="PANTHER" id="PTHR14604">
    <property type="entry name" value="WD40 REPEAT PF20"/>
    <property type="match status" value="1"/>
</dbReference>
<dbReference type="InterPro" id="IPR015943">
    <property type="entry name" value="WD40/YVTN_repeat-like_dom_sf"/>
</dbReference>
<protein>
    <recommendedName>
        <fullName evidence="5">F-box domain-containing protein</fullName>
    </recommendedName>
</protein>
<dbReference type="GeneID" id="31357897"/>
<feature type="region of interest" description="Disordered" evidence="4">
    <location>
        <begin position="74"/>
        <end position="102"/>
    </location>
</feature>
<dbReference type="PROSITE" id="PS50181">
    <property type="entry name" value="FBOX"/>
    <property type="match status" value="1"/>
</dbReference>
<accession>D3AZJ0</accession>
<evidence type="ECO:0000313" key="7">
    <source>
        <dbReference type="Proteomes" id="UP000001396"/>
    </source>
</evidence>
<dbReference type="Proteomes" id="UP000001396">
    <property type="component" value="Unassembled WGS sequence"/>
</dbReference>
<organism evidence="6 7">
    <name type="scientific">Heterostelium pallidum (strain ATCC 26659 / Pp 5 / PN500)</name>
    <name type="common">Cellular slime mold</name>
    <name type="synonym">Polysphondylium pallidum</name>
    <dbReference type="NCBI Taxonomy" id="670386"/>
    <lineage>
        <taxon>Eukaryota</taxon>
        <taxon>Amoebozoa</taxon>
        <taxon>Evosea</taxon>
        <taxon>Eumycetozoa</taxon>
        <taxon>Dictyostelia</taxon>
        <taxon>Acytosteliales</taxon>
        <taxon>Acytosteliaceae</taxon>
        <taxon>Heterostelium</taxon>
    </lineage>
</organism>
<dbReference type="EMBL" id="ADBJ01000008">
    <property type="protein sequence ID" value="EFA85369.1"/>
    <property type="molecule type" value="Genomic_DNA"/>
</dbReference>
<dbReference type="CDD" id="cd00200">
    <property type="entry name" value="WD40"/>
    <property type="match status" value="1"/>
</dbReference>
<keyword evidence="1 3" id="KW-0853">WD repeat</keyword>
<dbReference type="InterPro" id="IPR036047">
    <property type="entry name" value="F-box-like_dom_sf"/>
</dbReference>
<dbReference type="AlphaFoldDB" id="D3AZJ0"/>
<dbReference type="PRINTS" id="PR00320">
    <property type="entry name" value="GPROTEINBRPT"/>
</dbReference>
<dbReference type="InterPro" id="IPR020472">
    <property type="entry name" value="WD40_PAC1"/>
</dbReference>
<dbReference type="PROSITE" id="PS50294">
    <property type="entry name" value="WD_REPEATS_REGION"/>
    <property type="match status" value="5"/>
</dbReference>
<evidence type="ECO:0000256" key="4">
    <source>
        <dbReference type="SAM" id="MobiDB-lite"/>
    </source>
</evidence>
<feature type="repeat" description="WD" evidence="3">
    <location>
        <begin position="674"/>
        <end position="713"/>
    </location>
</feature>
<reference evidence="6 7" key="1">
    <citation type="journal article" date="2011" name="Genome Res.">
        <title>Phylogeny-wide analysis of social amoeba genomes highlights ancient origins for complex intercellular communication.</title>
        <authorList>
            <person name="Heidel A.J."/>
            <person name="Lawal H.M."/>
            <person name="Felder M."/>
            <person name="Schilde C."/>
            <person name="Helps N.R."/>
            <person name="Tunggal B."/>
            <person name="Rivero F."/>
            <person name="John U."/>
            <person name="Schleicher M."/>
            <person name="Eichinger L."/>
            <person name="Platzer M."/>
            <person name="Noegel A.A."/>
            <person name="Schaap P."/>
            <person name="Gloeckner G."/>
        </authorList>
    </citation>
    <scope>NUCLEOTIDE SEQUENCE [LARGE SCALE GENOMIC DNA]</scope>
    <source>
        <strain evidence="7">ATCC 26659 / Pp 5 / PN500</strain>
    </source>
</reference>
<sequence>MELSQSTARGVLNYNCIANLDSKITTSTSRKKKKQEIFRKITMMANQQQRIDPYFDCGGGGDIQIHLNDSIDSTSSSCSSRSSNSSSSGYYSNKKHHHQNQQSSIGEYFIGAASSGSPSSLHHNHSHHNHHHMHSCNNANGSPQCCSSQKSTPSMIGGKFTMAEEESCEDSDDDDDEPSFVEDDDSYPLDGCVQMDIDSWYSGDPLVSEVLRDIKETIGFMERREMELESVEKTICTLNETREAIQKDIKMKRMFLKQIQKKKEEHIKTITNSYHSLALRYNLSQMESRSLTLILPEEVMLHIFKFLSPMDLCSGVCRVSRKWRALAFDISLWRDICLQRKLLDGSSFYNPSPSSSSSTFSSLTSSSNSHSTDTIMENLQSISNSNNNATTSITNTIDSNANHDQQQQLLLQKYKFNQQSPQTSSHTNPIWGENWYVGEFRKDSNWRRGKYSTTVLRGHKEIVWSLLYESDTNSLISGSEDMTVKVWDCSRIGETHQYYDDLDDSKKRCVKTLGGHKNGTICLGSTPNRLISGSADGSVKIWDRFEGTCVETIQTHSSVWCLQIVNGTLICGCVDGTMRVFDLNTSSCLRTMRGHTAPVRCLQAINHNGQELVVSGSYDKTIKVWDMDARCINTIRAHTHKINCLQYENGQLVSGSHDSLLKVWDMNGQLIHTLQGHDNMIHCLQFKGNKLLSGSTDSTIRLWDLKTGTHVNTIKGQSAVCCLKFNDSKLITGYEDSTIKIFDFSF</sequence>
<feature type="repeat" description="WD" evidence="3">
    <location>
        <begin position="513"/>
        <end position="552"/>
    </location>
</feature>
<feature type="repeat" description="WD" evidence="3">
    <location>
        <begin position="456"/>
        <end position="488"/>
    </location>
</feature>
<feature type="region of interest" description="Disordered" evidence="4">
    <location>
        <begin position="116"/>
        <end position="135"/>
    </location>
</feature>
<dbReference type="Gene3D" id="2.130.10.10">
    <property type="entry name" value="YVTN repeat-like/Quinoprotein amine dehydrogenase"/>
    <property type="match status" value="2"/>
</dbReference>
<evidence type="ECO:0000256" key="2">
    <source>
        <dbReference type="ARBA" id="ARBA00022737"/>
    </source>
</evidence>
<feature type="domain" description="F-box" evidence="5">
    <location>
        <begin position="289"/>
        <end position="336"/>
    </location>
</feature>
<dbReference type="OMA" id="IRAHTHK"/>
<evidence type="ECO:0000313" key="6">
    <source>
        <dbReference type="EMBL" id="EFA85369.1"/>
    </source>
</evidence>
<dbReference type="PROSITE" id="PS00678">
    <property type="entry name" value="WD_REPEATS_1"/>
    <property type="match status" value="3"/>
</dbReference>
<dbReference type="SUPFAM" id="SSF50978">
    <property type="entry name" value="WD40 repeat-like"/>
    <property type="match status" value="1"/>
</dbReference>
<proteinExistence type="predicted"/>
<evidence type="ECO:0000256" key="1">
    <source>
        <dbReference type="ARBA" id="ARBA00022574"/>
    </source>
</evidence>
<dbReference type="PROSITE" id="PS50082">
    <property type="entry name" value="WD_REPEATS_2"/>
    <property type="match status" value="5"/>
</dbReference>
<dbReference type="Pfam" id="PF00400">
    <property type="entry name" value="WD40"/>
    <property type="match status" value="7"/>
</dbReference>
<gene>
    <name evidence="6" type="ORF">PPL_02372</name>
</gene>
<evidence type="ECO:0000256" key="3">
    <source>
        <dbReference type="PROSITE-ProRule" id="PRU00221"/>
    </source>
</evidence>
<evidence type="ECO:0000259" key="5">
    <source>
        <dbReference type="PROSITE" id="PS50181"/>
    </source>
</evidence>
<dbReference type="InterPro" id="IPR001810">
    <property type="entry name" value="F-box_dom"/>
</dbReference>
<feature type="region of interest" description="Disordered" evidence="4">
    <location>
        <begin position="163"/>
        <end position="185"/>
    </location>
</feature>
<feature type="repeat" description="WD" evidence="3">
    <location>
        <begin position="635"/>
        <end position="667"/>
    </location>
</feature>
<dbReference type="STRING" id="670386.D3AZJ0"/>
<dbReference type="SUPFAM" id="SSF81383">
    <property type="entry name" value="F-box domain"/>
    <property type="match status" value="1"/>
</dbReference>
<dbReference type="InterPro" id="IPR036322">
    <property type="entry name" value="WD40_repeat_dom_sf"/>
</dbReference>